<feature type="transmembrane region" description="Helical" evidence="1">
    <location>
        <begin position="51"/>
        <end position="75"/>
    </location>
</feature>
<evidence type="ECO:0000256" key="1">
    <source>
        <dbReference type="SAM" id="Phobius"/>
    </source>
</evidence>
<feature type="signal peptide" evidence="2">
    <location>
        <begin position="1"/>
        <end position="27"/>
    </location>
</feature>
<keyword evidence="1" id="KW-0812">Transmembrane</keyword>
<dbReference type="AlphaFoldDB" id="A0A131YAB0"/>
<evidence type="ECO:0008006" key="4">
    <source>
        <dbReference type="Google" id="ProtNLM"/>
    </source>
</evidence>
<feature type="chain" id="PRO_5007284419" description="Secreted protein" evidence="2">
    <location>
        <begin position="28"/>
        <end position="106"/>
    </location>
</feature>
<organism evidence="3">
    <name type="scientific">Rhipicephalus appendiculatus</name>
    <name type="common">Brown ear tick</name>
    <dbReference type="NCBI Taxonomy" id="34631"/>
    <lineage>
        <taxon>Eukaryota</taxon>
        <taxon>Metazoa</taxon>
        <taxon>Ecdysozoa</taxon>
        <taxon>Arthropoda</taxon>
        <taxon>Chelicerata</taxon>
        <taxon>Arachnida</taxon>
        <taxon>Acari</taxon>
        <taxon>Parasitiformes</taxon>
        <taxon>Ixodida</taxon>
        <taxon>Ixodoidea</taxon>
        <taxon>Ixodidae</taxon>
        <taxon>Rhipicephalinae</taxon>
        <taxon>Rhipicephalus</taxon>
        <taxon>Rhipicephalus</taxon>
    </lineage>
</organism>
<reference evidence="3" key="1">
    <citation type="journal article" date="2016" name="Ticks Tick Borne Dis.">
        <title>De novo assembly and annotation of the salivary gland transcriptome of Rhipicephalus appendiculatus male and female ticks during blood feeding.</title>
        <authorList>
            <person name="de Castro M.H."/>
            <person name="de Klerk D."/>
            <person name="Pienaar R."/>
            <person name="Latif A.A."/>
            <person name="Rees D.J."/>
            <person name="Mans B.J."/>
        </authorList>
    </citation>
    <scope>NUCLEOTIDE SEQUENCE</scope>
    <source>
        <tissue evidence="3">Salivary glands</tissue>
    </source>
</reference>
<keyword evidence="1" id="KW-1133">Transmembrane helix</keyword>
<dbReference type="EMBL" id="GEDV01012313">
    <property type="protein sequence ID" value="JAP76244.1"/>
    <property type="molecule type" value="Transcribed_RNA"/>
</dbReference>
<sequence length="106" mass="12170">MHTKTFLLCYFSVGIVLSKFLVRVVVADPCMLIQATPAQISQSCVQLRNYSVYVCVRACICRLMFLTYMCSTYLVPFSFPHADYLSLLILKSPILLICRYSFCLFD</sequence>
<accession>A0A131YAB0</accession>
<evidence type="ECO:0000313" key="3">
    <source>
        <dbReference type="EMBL" id="JAP76244.1"/>
    </source>
</evidence>
<protein>
    <recommendedName>
        <fullName evidence="4">Secreted protein</fullName>
    </recommendedName>
</protein>
<evidence type="ECO:0000256" key="2">
    <source>
        <dbReference type="SAM" id="SignalP"/>
    </source>
</evidence>
<proteinExistence type="predicted"/>
<keyword evidence="2" id="KW-0732">Signal</keyword>
<keyword evidence="1" id="KW-0472">Membrane</keyword>
<name>A0A131YAB0_RHIAP</name>